<reference evidence="1 2" key="1">
    <citation type="submission" date="2018-07" db="EMBL/GenBank/DDBJ databases">
        <title>Genomic Encyclopedia of Type Strains, Phase IV (KMG-IV): sequencing the most valuable type-strain genomes for metagenomic binning, comparative biology and taxonomic classification.</title>
        <authorList>
            <person name="Goeker M."/>
        </authorList>
    </citation>
    <scope>NUCLEOTIDE SEQUENCE [LARGE SCALE GENOMIC DNA]</scope>
    <source>
        <strain evidence="1 2">DSM 44952</strain>
    </source>
</reference>
<dbReference type="Proteomes" id="UP000255355">
    <property type="component" value="Unassembled WGS sequence"/>
</dbReference>
<keyword evidence="2" id="KW-1185">Reference proteome</keyword>
<gene>
    <name evidence="1" type="ORF">DFR68_104210</name>
</gene>
<comment type="caution">
    <text evidence="1">The sequence shown here is derived from an EMBL/GenBank/DDBJ whole genome shotgun (WGS) entry which is preliminary data.</text>
</comment>
<evidence type="ECO:0000313" key="2">
    <source>
        <dbReference type="Proteomes" id="UP000255355"/>
    </source>
</evidence>
<evidence type="ECO:0000313" key="1">
    <source>
        <dbReference type="EMBL" id="RDI51726.1"/>
    </source>
</evidence>
<name>A0A370H5S1_9NOCA</name>
<dbReference type="EMBL" id="QQAZ01000004">
    <property type="protein sequence ID" value="RDI51726.1"/>
    <property type="molecule type" value="Genomic_DNA"/>
</dbReference>
<accession>A0A370H5S1</accession>
<protein>
    <submittedName>
        <fullName evidence="1">Uncharacterized protein</fullName>
    </submittedName>
</protein>
<organism evidence="1 2">
    <name type="scientific">Nocardia mexicana</name>
    <dbReference type="NCBI Taxonomy" id="279262"/>
    <lineage>
        <taxon>Bacteria</taxon>
        <taxon>Bacillati</taxon>
        <taxon>Actinomycetota</taxon>
        <taxon>Actinomycetes</taxon>
        <taxon>Mycobacteriales</taxon>
        <taxon>Nocardiaceae</taxon>
        <taxon>Nocardia</taxon>
    </lineage>
</organism>
<proteinExistence type="predicted"/>
<dbReference type="AlphaFoldDB" id="A0A370H5S1"/>
<sequence length="40" mass="4556">MWAPMYEIDFVEFPSDAANTGDFFEQAFDMGTAAIFGCRR</sequence>